<name>A0A4Q9DE92_9BACL</name>
<comment type="caution">
    <text evidence="1">The sequence shown here is derived from an EMBL/GenBank/DDBJ whole genome shotgun (WGS) entry which is preliminary data.</text>
</comment>
<gene>
    <name evidence="1" type="ORF">EYB31_34940</name>
</gene>
<evidence type="ECO:0000313" key="1">
    <source>
        <dbReference type="EMBL" id="TBL69837.1"/>
    </source>
</evidence>
<sequence length="165" mass="18668">MNQWQVSVAAEAIAAALFARAGYDVSVQYGANQPEYDLMVAKGDKMLKVSVKGSQDGGWGLTQSYMSDKNYYAAADAWCRKHKPRTIVCLVQFKDVPIEKMPRVYLAIPQDIADHLKKSANGRGETILYEYKEWTDRAFGAGTTDKIPDNWKFTENRIKEMYLKA</sequence>
<accession>A0A4Q9DE92</accession>
<proteinExistence type="predicted"/>
<keyword evidence="2" id="KW-1185">Reference proteome</keyword>
<dbReference type="GO" id="GO:0003676">
    <property type="term" value="F:nucleic acid binding"/>
    <property type="evidence" value="ECO:0007669"/>
    <property type="project" value="InterPro"/>
</dbReference>
<dbReference type="InterPro" id="IPR011856">
    <property type="entry name" value="tRNA_endonuc-like_dom_sf"/>
</dbReference>
<dbReference type="OrthoDB" id="8446682at2"/>
<dbReference type="Proteomes" id="UP000293142">
    <property type="component" value="Unassembled WGS sequence"/>
</dbReference>
<protein>
    <submittedName>
        <fullName evidence="1">Uncharacterized protein</fullName>
    </submittedName>
</protein>
<dbReference type="EMBL" id="SIRE01000036">
    <property type="protein sequence ID" value="TBL69837.1"/>
    <property type="molecule type" value="Genomic_DNA"/>
</dbReference>
<dbReference type="AlphaFoldDB" id="A0A4Q9DE92"/>
<evidence type="ECO:0000313" key="2">
    <source>
        <dbReference type="Proteomes" id="UP000293142"/>
    </source>
</evidence>
<reference evidence="1 2" key="1">
    <citation type="submission" date="2019-02" db="EMBL/GenBank/DDBJ databases">
        <title>Paenibacillus sp. nov., isolated from surface-sterilized tissue of Thalictrum simplex L.</title>
        <authorList>
            <person name="Tuo L."/>
        </authorList>
    </citation>
    <scope>NUCLEOTIDE SEQUENCE [LARGE SCALE GENOMIC DNA]</scope>
    <source>
        <strain evidence="1 2">N2SHLJ1</strain>
    </source>
</reference>
<dbReference type="Gene3D" id="3.40.1350.10">
    <property type="match status" value="1"/>
</dbReference>
<organism evidence="1 2">
    <name type="scientific">Paenibacillus thalictri</name>
    <dbReference type="NCBI Taxonomy" id="2527873"/>
    <lineage>
        <taxon>Bacteria</taxon>
        <taxon>Bacillati</taxon>
        <taxon>Bacillota</taxon>
        <taxon>Bacilli</taxon>
        <taxon>Bacillales</taxon>
        <taxon>Paenibacillaceae</taxon>
        <taxon>Paenibacillus</taxon>
    </lineage>
</organism>